<evidence type="ECO:0000259" key="5">
    <source>
        <dbReference type="Pfam" id="PF23609"/>
    </source>
</evidence>
<dbReference type="GO" id="GO:0032040">
    <property type="term" value="C:small-subunit processome"/>
    <property type="evidence" value="ECO:0007669"/>
    <property type="project" value="TreeGrafter"/>
</dbReference>
<evidence type="ECO:0000313" key="6">
    <source>
        <dbReference type="EMBL" id="KAF9328361.1"/>
    </source>
</evidence>
<dbReference type="GO" id="GO:0003723">
    <property type="term" value="F:RNA binding"/>
    <property type="evidence" value="ECO:0007669"/>
    <property type="project" value="TreeGrafter"/>
</dbReference>
<accession>A0A9P5VJZ2</accession>
<dbReference type="Pfam" id="PF00400">
    <property type="entry name" value="WD40"/>
    <property type="match status" value="5"/>
</dbReference>
<gene>
    <name evidence="6" type="primary">UTP4</name>
    <name evidence="6" type="ORF">BG006_008446</name>
</gene>
<evidence type="ECO:0000256" key="2">
    <source>
        <dbReference type="ARBA" id="ARBA00022737"/>
    </source>
</evidence>
<dbReference type="InterPro" id="IPR001680">
    <property type="entry name" value="WD40_rpt"/>
</dbReference>
<comment type="caution">
    <text evidence="6">The sequence shown here is derived from an EMBL/GenBank/DDBJ whole genome shotgun (WGS) entry which is preliminary data.</text>
</comment>
<dbReference type="SUPFAM" id="SSF50978">
    <property type="entry name" value="WD40 repeat-like"/>
    <property type="match status" value="2"/>
</dbReference>
<dbReference type="Gene3D" id="2.130.10.10">
    <property type="entry name" value="YVTN repeat-like/Quinoprotein amine dehydrogenase"/>
    <property type="match status" value="5"/>
</dbReference>
<feature type="region of interest" description="Disordered" evidence="4">
    <location>
        <begin position="969"/>
        <end position="997"/>
    </location>
</feature>
<dbReference type="GO" id="GO:0000462">
    <property type="term" value="P:maturation of SSU-rRNA from tricistronic rRNA transcript (SSU-rRNA, 5.8S rRNA, LSU-rRNA)"/>
    <property type="evidence" value="ECO:0007669"/>
    <property type="project" value="InterPro"/>
</dbReference>
<dbReference type="InterPro" id="IPR046351">
    <property type="entry name" value="UTP4"/>
</dbReference>
<feature type="repeat" description="WD" evidence="3">
    <location>
        <begin position="880"/>
        <end position="915"/>
    </location>
</feature>
<keyword evidence="7" id="KW-1185">Reference proteome</keyword>
<dbReference type="SMART" id="SM00320">
    <property type="entry name" value="WD40"/>
    <property type="match status" value="14"/>
</dbReference>
<dbReference type="InterPro" id="IPR059104">
    <property type="entry name" value="Beta-prop_EIPR1-like"/>
</dbReference>
<evidence type="ECO:0000313" key="7">
    <source>
        <dbReference type="Proteomes" id="UP000696485"/>
    </source>
</evidence>
<dbReference type="EMBL" id="JAAAUY010000572">
    <property type="protein sequence ID" value="KAF9328361.1"/>
    <property type="molecule type" value="Genomic_DNA"/>
</dbReference>
<dbReference type="GO" id="GO:0030686">
    <property type="term" value="C:90S preribosome"/>
    <property type="evidence" value="ECO:0007669"/>
    <property type="project" value="InterPro"/>
</dbReference>
<feature type="repeat" description="WD" evidence="3">
    <location>
        <begin position="167"/>
        <end position="208"/>
    </location>
</feature>
<sequence length="1049" mass="117232">MEVHRCRFVDYTPSAINALAFAPNTTKPVMACGRANGDIEVWNPKNEWTLEKTIPGGKNTSVEALAWAHQTVLTEDEDFWDSEREKQQAIKKLIKTPPRLFSAGLNAVVTEWDLTTLKPKRSVDSHGGAVWCMATNHANTVLAVGCEDGCVRLFDIADGELTFIRSFDKQKTRILSLAWSQDDTIMITGSANSSIYKWNVELGRVQSRMTVDRVSGEDTLVWAVKFLSNGNIVSGDSLGHVKFWDGETTTMIQSFNSHGADVLCLAAARDGNTVFSSGVDRKCNQYKFVDQPAPRKNGKNGSINGKTEMVTKWVLAGSRRFHSHDVRAMALDDTRNVNALVSGGVDVSMVVCPAADFPDTNQRRLPHVPQRPIVSISKSKRLLLCRQEHGVKVWRLGKSAAPVQPYSELDIGAHMDLIEPQQAILEMNFKDDYNLTASALSEDGHWIAVADIEEVKLFRIDENPTQPGQLMVKKQKSFPGVRGTGAHYLTFTPDSARLIVASTDSQVVVMDISQWEAGQFDVLRRFGQHRGTSTKDTDSMDVDGEQDNVGSAGQVETIVSMAVSADGLWLATGDLLNRIFIFNLDTLQHHATLPKFDAPLTALHFHPYSPTLVIPTASNVFYLFNVETRRLTDWSREYSSDKTFPTKFLGLKDKILGIAFNPARKNTVLVWGVSYICHVDLELGVGDRNAILNVGKRKRVDRAVEEKRKQQRERRMKKYADLGILPMPELESGKAVVVLEGKKGRKVLAAARPLEEEQAEEVNFQLLHKFQNLMYVDFVGDNSMVAVELPFIKVLSSLPPSYYRASYGTHPHEIWDISASKDDPDLFFTCYKQGSIEIPDRNFKFTSAVLNPHAQEVVAIYGRSIQGWNLSSLKPTFAISDAQPSLLLCIDYNPNRPFQIATGGDDCKVRIWDVRDTSKGPIMSIQDHTHWVWSVAYNKFHDQLVLTSSSDCQVNLQSIVSISTGADYKYGEISDPEDEDTDKDDDAQEQAHPDLPTDGLIQAFDQHEDSVYQVAWSSVDPWLFLSLSYDGRAVMNQVPSEEKFKIIMN</sequence>
<proteinExistence type="predicted"/>
<dbReference type="AlphaFoldDB" id="A0A9P5VJZ2"/>
<evidence type="ECO:0000256" key="4">
    <source>
        <dbReference type="SAM" id="MobiDB-lite"/>
    </source>
</evidence>
<dbReference type="PROSITE" id="PS50082">
    <property type="entry name" value="WD_REPEATS_2"/>
    <property type="match status" value="3"/>
</dbReference>
<organism evidence="6 7">
    <name type="scientific">Podila minutissima</name>
    <dbReference type="NCBI Taxonomy" id="64525"/>
    <lineage>
        <taxon>Eukaryota</taxon>
        <taxon>Fungi</taxon>
        <taxon>Fungi incertae sedis</taxon>
        <taxon>Mucoromycota</taxon>
        <taxon>Mortierellomycotina</taxon>
        <taxon>Mortierellomycetes</taxon>
        <taxon>Mortierellales</taxon>
        <taxon>Mortierellaceae</taxon>
        <taxon>Podila</taxon>
    </lineage>
</organism>
<dbReference type="GO" id="GO:0034455">
    <property type="term" value="C:t-UTP complex"/>
    <property type="evidence" value="ECO:0007669"/>
    <property type="project" value="TreeGrafter"/>
</dbReference>
<dbReference type="InterPro" id="IPR036322">
    <property type="entry name" value="WD40_repeat_dom_sf"/>
</dbReference>
<dbReference type="Proteomes" id="UP000696485">
    <property type="component" value="Unassembled WGS sequence"/>
</dbReference>
<feature type="compositionally biased region" description="Acidic residues" evidence="4">
    <location>
        <begin position="974"/>
        <end position="988"/>
    </location>
</feature>
<dbReference type="PANTHER" id="PTHR44163">
    <property type="entry name" value="U3 SMALL NUCLEOLAR RNA-ASSOCIATED PROTEIN 4 HOMOLOG"/>
    <property type="match status" value="1"/>
</dbReference>
<dbReference type="InterPro" id="IPR019775">
    <property type="entry name" value="WD40_repeat_CS"/>
</dbReference>
<dbReference type="PANTHER" id="PTHR44163:SF1">
    <property type="entry name" value="U3 SMALL NUCLEOLAR RNA-ASSOCIATED PROTEIN 4 HOMOLOG"/>
    <property type="match status" value="1"/>
</dbReference>
<keyword evidence="2" id="KW-0677">Repeat</keyword>
<dbReference type="Pfam" id="PF23609">
    <property type="entry name" value="Beta-prop_EIPR1"/>
    <property type="match status" value="1"/>
</dbReference>
<evidence type="ECO:0000256" key="3">
    <source>
        <dbReference type="PROSITE-ProRule" id="PRU00221"/>
    </source>
</evidence>
<evidence type="ECO:0000256" key="1">
    <source>
        <dbReference type="ARBA" id="ARBA00022574"/>
    </source>
</evidence>
<dbReference type="PROSITE" id="PS00678">
    <property type="entry name" value="WD_REPEATS_1"/>
    <property type="match status" value="1"/>
</dbReference>
<name>A0A9P5VJZ2_9FUNG</name>
<protein>
    <submittedName>
        <fullName evidence="6">U3 small nucleolar RNA-associated protein</fullName>
    </submittedName>
</protein>
<keyword evidence="1 3" id="KW-0853">WD repeat</keyword>
<reference evidence="6" key="1">
    <citation type="journal article" date="2020" name="Fungal Divers.">
        <title>Resolving the Mortierellaceae phylogeny through synthesis of multi-gene phylogenetics and phylogenomics.</title>
        <authorList>
            <person name="Vandepol N."/>
            <person name="Liber J."/>
            <person name="Desiro A."/>
            <person name="Na H."/>
            <person name="Kennedy M."/>
            <person name="Barry K."/>
            <person name="Grigoriev I.V."/>
            <person name="Miller A.N."/>
            <person name="O'Donnell K."/>
            <person name="Stajich J.E."/>
            <person name="Bonito G."/>
        </authorList>
    </citation>
    <scope>NUCLEOTIDE SEQUENCE</scope>
    <source>
        <strain evidence="6">NVP1</strain>
    </source>
</reference>
<feature type="domain" description="EIPR1-like beta-propeller" evidence="5">
    <location>
        <begin position="846"/>
        <end position="956"/>
    </location>
</feature>
<dbReference type="InterPro" id="IPR015943">
    <property type="entry name" value="WD40/YVTN_repeat-like_dom_sf"/>
</dbReference>
<feature type="repeat" description="WD" evidence="3">
    <location>
        <begin position="123"/>
        <end position="164"/>
    </location>
</feature>